<comment type="subcellular location">
    <subcellularLocation>
        <location evidence="1">Cell membrane</location>
        <topology evidence="1">Multi-pass membrane protein</topology>
    </subcellularLocation>
</comment>
<keyword evidence="2" id="KW-1003">Cell membrane</keyword>
<dbReference type="Gene3D" id="3.30.465.10">
    <property type="match status" value="1"/>
</dbReference>
<name>A0A381QHL7_9ZZZZ</name>
<gene>
    <name evidence="11" type="ORF">METZ01_LOCUS30753</name>
</gene>
<dbReference type="CDD" id="cd04590">
    <property type="entry name" value="CBS_pair_CorC_HlyC_assoc"/>
    <property type="match status" value="1"/>
</dbReference>
<accession>A0A381QHL7</accession>
<dbReference type="Pfam" id="PF01595">
    <property type="entry name" value="CNNM"/>
    <property type="match status" value="1"/>
</dbReference>
<evidence type="ECO:0008006" key="12">
    <source>
        <dbReference type="Google" id="ProtNLM"/>
    </source>
</evidence>
<feature type="domain" description="CNNM transmembrane" evidence="10">
    <location>
        <begin position="1"/>
        <end position="193"/>
    </location>
</feature>
<dbReference type="EMBL" id="UINC01001334">
    <property type="protein sequence ID" value="SUZ77899.1"/>
    <property type="molecule type" value="Genomic_DNA"/>
</dbReference>
<dbReference type="PROSITE" id="PS51371">
    <property type="entry name" value="CBS"/>
    <property type="match status" value="1"/>
</dbReference>
<evidence type="ECO:0000313" key="11">
    <source>
        <dbReference type="EMBL" id="SUZ77899.1"/>
    </source>
</evidence>
<dbReference type="SMART" id="SM01091">
    <property type="entry name" value="CorC_HlyC"/>
    <property type="match status" value="1"/>
</dbReference>
<dbReference type="GO" id="GO:0050660">
    <property type="term" value="F:flavin adenine dinucleotide binding"/>
    <property type="evidence" value="ECO:0007669"/>
    <property type="project" value="InterPro"/>
</dbReference>
<dbReference type="FunFam" id="3.10.580.10:FF:000002">
    <property type="entry name" value="Magnesium/cobalt efflux protein CorC"/>
    <property type="match status" value="1"/>
</dbReference>
<keyword evidence="7 8" id="KW-0472">Membrane</keyword>
<dbReference type="SUPFAM" id="SSF56176">
    <property type="entry name" value="FAD-binding/transporter-associated domain-like"/>
    <property type="match status" value="1"/>
</dbReference>
<keyword evidence="5 8" id="KW-1133">Transmembrane helix</keyword>
<dbReference type="InterPro" id="IPR046342">
    <property type="entry name" value="CBS_dom_sf"/>
</dbReference>
<dbReference type="Pfam" id="PF03471">
    <property type="entry name" value="CorC_HlyC"/>
    <property type="match status" value="1"/>
</dbReference>
<dbReference type="SMART" id="SM00116">
    <property type="entry name" value="CBS"/>
    <property type="match status" value="2"/>
</dbReference>
<evidence type="ECO:0000259" key="10">
    <source>
        <dbReference type="PROSITE" id="PS51846"/>
    </source>
</evidence>
<evidence type="ECO:0000256" key="2">
    <source>
        <dbReference type="ARBA" id="ARBA00022475"/>
    </source>
</evidence>
<proteinExistence type="predicted"/>
<organism evidence="11">
    <name type="scientific">marine metagenome</name>
    <dbReference type="NCBI Taxonomy" id="408172"/>
    <lineage>
        <taxon>unclassified sequences</taxon>
        <taxon>metagenomes</taxon>
        <taxon>ecological metagenomes</taxon>
    </lineage>
</organism>
<dbReference type="InterPro" id="IPR044751">
    <property type="entry name" value="Ion_transp-like_CBS"/>
</dbReference>
<dbReference type="Gene3D" id="3.10.580.10">
    <property type="entry name" value="CBS-domain"/>
    <property type="match status" value="1"/>
</dbReference>
<dbReference type="InterPro" id="IPR036318">
    <property type="entry name" value="FAD-bd_PCMH-like_sf"/>
</dbReference>
<dbReference type="InterPro" id="IPR051676">
    <property type="entry name" value="UPF0053_domain"/>
</dbReference>
<feature type="transmembrane region" description="Helical" evidence="8">
    <location>
        <begin position="56"/>
        <end position="78"/>
    </location>
</feature>
<evidence type="ECO:0000256" key="4">
    <source>
        <dbReference type="ARBA" id="ARBA00022737"/>
    </source>
</evidence>
<evidence type="ECO:0000256" key="7">
    <source>
        <dbReference type="ARBA" id="ARBA00023136"/>
    </source>
</evidence>
<reference evidence="11" key="1">
    <citation type="submission" date="2018-05" db="EMBL/GenBank/DDBJ databases">
        <authorList>
            <person name="Lanie J.A."/>
            <person name="Ng W.-L."/>
            <person name="Kazmierczak K.M."/>
            <person name="Andrzejewski T.M."/>
            <person name="Davidsen T.M."/>
            <person name="Wayne K.J."/>
            <person name="Tettelin H."/>
            <person name="Glass J.I."/>
            <person name="Rusch D."/>
            <person name="Podicherti R."/>
            <person name="Tsui H.-C.T."/>
            <person name="Winkler M.E."/>
        </authorList>
    </citation>
    <scope>NUCLEOTIDE SEQUENCE</scope>
</reference>
<dbReference type="InterPro" id="IPR000644">
    <property type="entry name" value="CBS_dom"/>
</dbReference>
<protein>
    <recommendedName>
        <fullName evidence="12">CNNM transmembrane domain-containing protein</fullName>
    </recommendedName>
</protein>
<sequence length="430" mass="45665">MSILLGLVAVAVLLAVNAFFVAAEFSLVAIDRPRIEAAAKGADPQARRVRSLLGHLTLHLSGAQFGITLSALLLGFVAEPTVARVLTGEAHLTGVSVTVAIALATILHLVVGEQVPKYVALAAPNRVARRLAPLVQIYGTVARPVVSALNGAANVVVRRLGVEPREELGVSRTLDELEELIRGSSDDTLDTADVELLTRSIRFGDKTVADALVPRLDMEALSVDSLSVELLARSKQTGHSRFPVFDGDLDHVVGVVHVKSLLSRPAETRNGVPLGELMGDVLAVPETRDLDDLLGDLREHSRHLAVVVDEHGGTAGIITVEDVLEEIVGEIDDEHDHPVSRTQVDGRAGTTVSGSFSLDEVRDVVGLPIPDGPYETLAGFVLHRLGKLPEPATTVELEGWLIEVMAVDGRRIAKLRVVAPPGSGRTGSSQ</sequence>
<evidence type="ECO:0000259" key="9">
    <source>
        <dbReference type="PROSITE" id="PS51371"/>
    </source>
</evidence>
<dbReference type="InterPro" id="IPR016169">
    <property type="entry name" value="FAD-bd_PCMH_sub2"/>
</dbReference>
<evidence type="ECO:0000256" key="6">
    <source>
        <dbReference type="ARBA" id="ARBA00023122"/>
    </source>
</evidence>
<dbReference type="PROSITE" id="PS51846">
    <property type="entry name" value="CNNM"/>
    <property type="match status" value="1"/>
</dbReference>
<evidence type="ECO:0000256" key="3">
    <source>
        <dbReference type="ARBA" id="ARBA00022692"/>
    </source>
</evidence>
<dbReference type="InterPro" id="IPR002550">
    <property type="entry name" value="CNNM"/>
</dbReference>
<keyword evidence="3 8" id="KW-0812">Transmembrane</keyword>
<feature type="domain" description="CBS" evidence="9">
    <location>
        <begin position="277"/>
        <end position="334"/>
    </location>
</feature>
<dbReference type="InterPro" id="IPR005170">
    <property type="entry name" value="Transptr-assoc_dom"/>
</dbReference>
<feature type="transmembrane region" description="Helical" evidence="8">
    <location>
        <begin position="90"/>
        <end position="111"/>
    </location>
</feature>
<keyword evidence="6" id="KW-0129">CBS domain</keyword>
<dbReference type="SUPFAM" id="SSF54631">
    <property type="entry name" value="CBS-domain pair"/>
    <property type="match status" value="1"/>
</dbReference>
<evidence type="ECO:0000256" key="1">
    <source>
        <dbReference type="ARBA" id="ARBA00004651"/>
    </source>
</evidence>
<dbReference type="AlphaFoldDB" id="A0A381QHL7"/>
<dbReference type="GO" id="GO:0005886">
    <property type="term" value="C:plasma membrane"/>
    <property type="evidence" value="ECO:0007669"/>
    <property type="project" value="UniProtKB-SubCell"/>
</dbReference>
<evidence type="ECO:0000256" key="8">
    <source>
        <dbReference type="SAM" id="Phobius"/>
    </source>
</evidence>
<dbReference type="PANTHER" id="PTHR43099:SF6">
    <property type="entry name" value="UPF0053 PROTEIN RV1842C"/>
    <property type="match status" value="1"/>
</dbReference>
<dbReference type="Pfam" id="PF00571">
    <property type="entry name" value="CBS"/>
    <property type="match status" value="1"/>
</dbReference>
<keyword evidence="4" id="KW-0677">Repeat</keyword>
<dbReference type="PANTHER" id="PTHR43099">
    <property type="entry name" value="UPF0053 PROTEIN YRKA"/>
    <property type="match status" value="1"/>
</dbReference>
<evidence type="ECO:0000256" key="5">
    <source>
        <dbReference type="ARBA" id="ARBA00022989"/>
    </source>
</evidence>